<feature type="signal peptide" evidence="1">
    <location>
        <begin position="1"/>
        <end position="21"/>
    </location>
</feature>
<feature type="chain" id="PRO_5012808421" evidence="1">
    <location>
        <begin position="22"/>
        <end position="76"/>
    </location>
</feature>
<dbReference type="RefSeq" id="WP_094849055.1">
    <property type="nucleotide sequence ID" value="NZ_NEVJ01000003.1"/>
</dbReference>
<organism evidence="2 3">
    <name type="scientific">Bordetella genomosp. 9</name>
    <dbReference type="NCBI Taxonomy" id="1416803"/>
    <lineage>
        <taxon>Bacteria</taxon>
        <taxon>Pseudomonadati</taxon>
        <taxon>Pseudomonadota</taxon>
        <taxon>Betaproteobacteria</taxon>
        <taxon>Burkholderiales</taxon>
        <taxon>Alcaligenaceae</taxon>
        <taxon>Bordetella</taxon>
    </lineage>
</organism>
<evidence type="ECO:0000256" key="1">
    <source>
        <dbReference type="SAM" id="SignalP"/>
    </source>
</evidence>
<reference evidence="2" key="1">
    <citation type="submission" date="2017-05" db="EMBL/GenBank/DDBJ databases">
        <title>Complete and WGS of Bordetella genogroups.</title>
        <authorList>
            <person name="Spilker T."/>
            <person name="Lipuma J."/>
        </authorList>
    </citation>
    <scope>NUCLEOTIDE SEQUENCE</scope>
    <source>
        <strain evidence="2">AU21707</strain>
    </source>
</reference>
<proteinExistence type="predicted"/>
<accession>A0A261R7V9</accession>
<dbReference type="OrthoDB" id="9966362at2"/>
<protein>
    <submittedName>
        <fullName evidence="2">Uncharacterized protein</fullName>
    </submittedName>
</protein>
<dbReference type="Proteomes" id="UP000216857">
    <property type="component" value="Unassembled WGS sequence"/>
</dbReference>
<sequence length="76" mass="7663">MNPHKILTAVGVAGMAYMAVAMSYGPSTGPAAPAVIAQAAVVSPGDAADSTMAEQHGPMPKWVRDMIVVAIRGTGL</sequence>
<dbReference type="AlphaFoldDB" id="A0A261R7V9"/>
<comment type="caution">
    <text evidence="2">The sequence shown here is derived from an EMBL/GenBank/DDBJ whole genome shotgun (WGS) entry which is preliminary data.</text>
</comment>
<dbReference type="EMBL" id="NEVJ01000003">
    <property type="protein sequence ID" value="OZI20463.1"/>
    <property type="molecule type" value="Genomic_DNA"/>
</dbReference>
<gene>
    <name evidence="2" type="ORF">CAL26_23485</name>
</gene>
<keyword evidence="3" id="KW-1185">Reference proteome</keyword>
<keyword evidence="1" id="KW-0732">Signal</keyword>
<evidence type="ECO:0000313" key="2">
    <source>
        <dbReference type="EMBL" id="OZI20463.1"/>
    </source>
</evidence>
<evidence type="ECO:0000313" key="3">
    <source>
        <dbReference type="Proteomes" id="UP000216857"/>
    </source>
</evidence>
<name>A0A261R7V9_9BORD</name>